<dbReference type="AlphaFoldDB" id="A0AA40G2Y3"/>
<dbReference type="EMBL" id="JAHYIQ010000008">
    <property type="protein sequence ID" value="KAK1130027.1"/>
    <property type="molecule type" value="Genomic_DNA"/>
</dbReference>
<evidence type="ECO:0000256" key="1">
    <source>
        <dbReference type="SAM" id="Phobius"/>
    </source>
</evidence>
<sequence length="164" mass="19465">MEQHSLIEKKNIKNQVLFNATETLKSHAQNLEQKQTNKLNFKSLRDRNKKDNAELQPNISHPPKNKLRAVVDLKMMTEELKQLEDPPLTPWEKETCSNRLPYSFFDCPCEELAQNLLGNITNYLVLLFIHCVSYKYTTIIYTYIFRKDTSSLSRKWYYSKRKNC</sequence>
<keyword evidence="1" id="KW-0812">Transmembrane</keyword>
<dbReference type="Proteomes" id="UP001177670">
    <property type="component" value="Unassembled WGS sequence"/>
</dbReference>
<proteinExistence type="predicted"/>
<name>A0AA40G2Y3_9HYME</name>
<evidence type="ECO:0000313" key="2">
    <source>
        <dbReference type="EMBL" id="KAK1130027.1"/>
    </source>
</evidence>
<keyword evidence="1" id="KW-1133">Transmembrane helix</keyword>
<keyword evidence="1" id="KW-0472">Membrane</keyword>
<keyword evidence="3" id="KW-1185">Reference proteome</keyword>
<accession>A0AA40G2Y3</accession>
<reference evidence="2" key="1">
    <citation type="submission" date="2021-10" db="EMBL/GenBank/DDBJ databases">
        <title>Melipona bicolor Genome sequencing and assembly.</title>
        <authorList>
            <person name="Araujo N.S."/>
            <person name="Arias M.C."/>
        </authorList>
    </citation>
    <scope>NUCLEOTIDE SEQUENCE</scope>
    <source>
        <strain evidence="2">USP_2M_L1-L4_2017</strain>
        <tissue evidence="2">Whole body</tissue>
    </source>
</reference>
<evidence type="ECO:0000313" key="3">
    <source>
        <dbReference type="Proteomes" id="UP001177670"/>
    </source>
</evidence>
<organism evidence="2 3">
    <name type="scientific">Melipona bicolor</name>
    <dbReference type="NCBI Taxonomy" id="60889"/>
    <lineage>
        <taxon>Eukaryota</taxon>
        <taxon>Metazoa</taxon>
        <taxon>Ecdysozoa</taxon>
        <taxon>Arthropoda</taxon>
        <taxon>Hexapoda</taxon>
        <taxon>Insecta</taxon>
        <taxon>Pterygota</taxon>
        <taxon>Neoptera</taxon>
        <taxon>Endopterygota</taxon>
        <taxon>Hymenoptera</taxon>
        <taxon>Apocrita</taxon>
        <taxon>Aculeata</taxon>
        <taxon>Apoidea</taxon>
        <taxon>Anthophila</taxon>
        <taxon>Apidae</taxon>
        <taxon>Melipona</taxon>
    </lineage>
</organism>
<gene>
    <name evidence="2" type="ORF">K0M31_019711</name>
</gene>
<feature type="transmembrane region" description="Helical" evidence="1">
    <location>
        <begin position="123"/>
        <end position="145"/>
    </location>
</feature>
<protein>
    <submittedName>
        <fullName evidence="2">Uncharacterized protein</fullName>
    </submittedName>
</protein>
<comment type="caution">
    <text evidence="2">The sequence shown here is derived from an EMBL/GenBank/DDBJ whole genome shotgun (WGS) entry which is preliminary data.</text>
</comment>